<dbReference type="EMBL" id="PGCI01000009">
    <property type="protein sequence ID" value="PLW50719.1"/>
    <property type="molecule type" value="Genomic_DNA"/>
</dbReference>
<organism evidence="5 7">
    <name type="scientific">Puccinia coronata f. sp. avenae</name>
    <dbReference type="NCBI Taxonomy" id="200324"/>
    <lineage>
        <taxon>Eukaryota</taxon>
        <taxon>Fungi</taxon>
        <taxon>Dikarya</taxon>
        <taxon>Basidiomycota</taxon>
        <taxon>Pucciniomycotina</taxon>
        <taxon>Pucciniomycetes</taxon>
        <taxon>Pucciniales</taxon>
        <taxon>Pucciniaceae</taxon>
        <taxon>Puccinia</taxon>
    </lineage>
</organism>
<dbReference type="EMBL" id="PGCI01001083">
    <property type="protein sequence ID" value="PLW08143.1"/>
    <property type="molecule type" value="Genomic_DNA"/>
</dbReference>
<dbReference type="GO" id="GO:0005524">
    <property type="term" value="F:ATP binding"/>
    <property type="evidence" value="ECO:0007669"/>
    <property type="project" value="UniProtKB-KW"/>
</dbReference>
<dbReference type="Pfam" id="PF00012">
    <property type="entry name" value="HSP70"/>
    <property type="match status" value="1"/>
</dbReference>
<dbReference type="Proteomes" id="UP000235392">
    <property type="component" value="Unassembled WGS sequence"/>
</dbReference>
<dbReference type="Gene3D" id="3.30.420.40">
    <property type="match status" value="2"/>
</dbReference>
<dbReference type="OrthoDB" id="3196168at2759"/>
<dbReference type="EMBL" id="PGCJ01000804">
    <property type="protein sequence ID" value="PLW20013.1"/>
    <property type="molecule type" value="Genomic_DNA"/>
</dbReference>
<evidence type="ECO:0000313" key="6">
    <source>
        <dbReference type="EMBL" id="PLW50719.1"/>
    </source>
</evidence>
<keyword evidence="2" id="KW-0067">ATP-binding</keyword>
<keyword evidence="7" id="KW-1185">Reference proteome</keyword>
<dbReference type="AlphaFoldDB" id="A0A2N5V8I3"/>
<dbReference type="Proteomes" id="UP000235388">
    <property type="component" value="Unassembled WGS sequence"/>
</dbReference>
<evidence type="ECO:0000313" key="4">
    <source>
        <dbReference type="EMBL" id="PLW20013.1"/>
    </source>
</evidence>
<dbReference type="GO" id="GO:0140662">
    <property type="term" value="F:ATP-dependent protein folding chaperone"/>
    <property type="evidence" value="ECO:0007669"/>
    <property type="project" value="InterPro"/>
</dbReference>
<protein>
    <submittedName>
        <fullName evidence="5">Uncharacterized protein</fullName>
    </submittedName>
</protein>
<dbReference type="InterPro" id="IPR013126">
    <property type="entry name" value="Hsp_70_fam"/>
</dbReference>
<evidence type="ECO:0000256" key="1">
    <source>
        <dbReference type="ARBA" id="ARBA00022741"/>
    </source>
</evidence>
<evidence type="ECO:0000313" key="5">
    <source>
        <dbReference type="EMBL" id="PLW46304.1"/>
    </source>
</evidence>
<accession>A0A2N5V8I3</accession>
<proteinExistence type="predicted"/>
<comment type="caution">
    <text evidence="5">The sequence shown here is derived from an EMBL/GenBank/DDBJ whole genome shotgun (WGS) entry which is preliminary data.</text>
</comment>
<sequence>MDKSKVQEIIPVGGSTLIAKIQSLVSDFFGGRQLNKSMINPENVAYSAAFQATVITGQTSKKTADLLSLDVAPLLFGVAMQGDVFGLVVPQNADMPTNTS</sequence>
<keyword evidence="1" id="KW-0547">Nucleotide-binding</keyword>
<evidence type="ECO:0000313" key="7">
    <source>
        <dbReference type="Proteomes" id="UP000235388"/>
    </source>
</evidence>
<reference evidence="7 8" key="1">
    <citation type="submission" date="2017-11" db="EMBL/GenBank/DDBJ databases">
        <title>De novo assembly and phasing of dikaryotic genomes from two isolates of Puccinia coronata f. sp. avenae, the causal agent of oat crown rust.</title>
        <authorList>
            <person name="Miller M.E."/>
            <person name="Zhang Y."/>
            <person name="Omidvar V."/>
            <person name="Sperschneider J."/>
            <person name="Schwessinger B."/>
            <person name="Raley C."/>
            <person name="Palmer J.M."/>
            <person name="Garnica D."/>
            <person name="Upadhyaya N."/>
            <person name="Rathjen J."/>
            <person name="Taylor J.M."/>
            <person name="Park R.F."/>
            <person name="Dodds P.N."/>
            <person name="Hirsch C.D."/>
            <person name="Kianian S.F."/>
            <person name="Figueroa M."/>
        </authorList>
    </citation>
    <scope>NUCLEOTIDE SEQUENCE [LARGE SCALE GENOMIC DNA]</scope>
    <source>
        <strain evidence="5">12NC29</strain>
        <strain evidence="3">12SD80</strain>
    </source>
</reference>
<evidence type="ECO:0000313" key="8">
    <source>
        <dbReference type="Proteomes" id="UP000235392"/>
    </source>
</evidence>
<name>A0A2N5V8I3_9BASI</name>
<dbReference type="PANTHER" id="PTHR19375">
    <property type="entry name" value="HEAT SHOCK PROTEIN 70KDA"/>
    <property type="match status" value="1"/>
</dbReference>
<gene>
    <name evidence="4" type="ORF">PCANC_10165</name>
    <name evidence="5" type="ORF">PCANC_11187</name>
    <name evidence="6" type="ORF">PCASD_00666</name>
    <name evidence="3" type="ORF">PCASD_25618</name>
</gene>
<dbReference type="InterPro" id="IPR029047">
    <property type="entry name" value="HSP70_peptide-bd_sf"/>
</dbReference>
<dbReference type="SUPFAM" id="SSF53067">
    <property type="entry name" value="Actin-like ATPase domain"/>
    <property type="match status" value="1"/>
</dbReference>
<dbReference type="PRINTS" id="PR00301">
    <property type="entry name" value="HEATSHOCK70"/>
</dbReference>
<evidence type="ECO:0000256" key="2">
    <source>
        <dbReference type="ARBA" id="ARBA00022840"/>
    </source>
</evidence>
<dbReference type="STRING" id="200324.A0A2N5V8I3"/>
<dbReference type="InterPro" id="IPR043129">
    <property type="entry name" value="ATPase_NBD"/>
</dbReference>
<evidence type="ECO:0000313" key="3">
    <source>
        <dbReference type="EMBL" id="PLW08143.1"/>
    </source>
</evidence>
<dbReference type="Gene3D" id="2.60.34.10">
    <property type="entry name" value="Substrate Binding Domain Of DNAk, Chain A, domain 1"/>
    <property type="match status" value="1"/>
</dbReference>
<dbReference type="EMBL" id="PGCJ01000120">
    <property type="protein sequence ID" value="PLW46304.1"/>
    <property type="molecule type" value="Genomic_DNA"/>
</dbReference>